<dbReference type="InterPro" id="IPR052487">
    <property type="entry name" value="Galactose-binding_lectin"/>
</dbReference>
<sequence length="481" mass="53513">MVFNAEVSDAPEPLGFTDGMISDVVLGQIEENPAEWVRVQGTLANVLLDLARRPNATLVRAGETTDAYTHPLYVARAAHQGNIHLGVCGFHLTGARITVDGRETIASKYQVLVGPQDEFEWRTPSAAADMVPVKGGFLEQDQFRVELVFICRQRVGKGIVYGSVDLSRAYRGVNLDAVGDYEVLVRSQAPQDQDSPPLEACDKAQVMVGKFYPDNHSAHVKKGDRYSTAVYFNAPLKAVSPIITGFDILDIGNHGTALRMRLYPQNIMKETFILNAETWGETYLYHCGVNWAAISEPTWRCGVLNVDGGRSLWKVRGTFSPAFQSPPMVFACFSGLDMTGSFNWRIHVTSVDHTGFDLSILKTREGKVGLASISWVAIPGEEVLKRKNAWIGRFSTDSLSADKNGEYTGSVKFGFEFRRDPKIFVGVDHIDFTTDRHVRLVVSTSNVSKTGMDWRIKKWDETVLKGRVRVTWLWIVTNGFP</sequence>
<name>A0A4Y7TEY4_COPMI</name>
<dbReference type="GO" id="GO:0098609">
    <property type="term" value="P:cell-cell adhesion"/>
    <property type="evidence" value="ECO:0007669"/>
    <property type="project" value="TreeGrafter"/>
</dbReference>
<dbReference type="EMBL" id="QPFP01000016">
    <property type="protein sequence ID" value="TEB32089.1"/>
    <property type="molecule type" value="Genomic_DNA"/>
</dbReference>
<evidence type="ECO:0000313" key="2">
    <source>
        <dbReference type="EMBL" id="TEB32089.1"/>
    </source>
</evidence>
<accession>A0A4Y7TEY4</accession>
<keyword evidence="3" id="KW-1185">Reference proteome</keyword>
<protein>
    <recommendedName>
        <fullName evidence="1">H-type lectin domain-containing protein</fullName>
    </recommendedName>
</protein>
<proteinExistence type="predicted"/>
<dbReference type="GO" id="GO:0070492">
    <property type="term" value="F:oligosaccharide binding"/>
    <property type="evidence" value="ECO:0007669"/>
    <property type="project" value="TreeGrafter"/>
</dbReference>
<evidence type="ECO:0000313" key="3">
    <source>
        <dbReference type="Proteomes" id="UP000298030"/>
    </source>
</evidence>
<dbReference type="Gene3D" id="2.60.40.2080">
    <property type="match status" value="3"/>
</dbReference>
<dbReference type="InterPro" id="IPR006616">
    <property type="entry name" value="DM9_repeat"/>
</dbReference>
<dbReference type="GO" id="GO:0009986">
    <property type="term" value="C:cell surface"/>
    <property type="evidence" value="ECO:0007669"/>
    <property type="project" value="TreeGrafter"/>
</dbReference>
<dbReference type="PANTHER" id="PTHR46938">
    <property type="entry name" value="DISCOIDIN-1 SUBUNIT A-RELATED-RELATED"/>
    <property type="match status" value="1"/>
</dbReference>
<dbReference type="InterPro" id="IPR019019">
    <property type="entry name" value="H-type_lectin_domain"/>
</dbReference>
<dbReference type="Pfam" id="PF09458">
    <property type="entry name" value="H_lectin"/>
    <property type="match status" value="3"/>
</dbReference>
<evidence type="ECO:0000259" key="1">
    <source>
        <dbReference type="Pfam" id="PF09458"/>
    </source>
</evidence>
<dbReference type="SUPFAM" id="SSF141086">
    <property type="entry name" value="Agglutinin HPA-like"/>
    <property type="match status" value="3"/>
</dbReference>
<gene>
    <name evidence="2" type="ORF">FA13DRAFT_1790932</name>
</gene>
<dbReference type="Proteomes" id="UP000298030">
    <property type="component" value="Unassembled WGS sequence"/>
</dbReference>
<reference evidence="2 3" key="1">
    <citation type="journal article" date="2019" name="Nat. Ecol. Evol.">
        <title>Megaphylogeny resolves global patterns of mushroom evolution.</title>
        <authorList>
            <person name="Varga T."/>
            <person name="Krizsan K."/>
            <person name="Foldi C."/>
            <person name="Dima B."/>
            <person name="Sanchez-Garcia M."/>
            <person name="Sanchez-Ramirez S."/>
            <person name="Szollosi G.J."/>
            <person name="Szarkandi J.G."/>
            <person name="Papp V."/>
            <person name="Albert L."/>
            <person name="Andreopoulos W."/>
            <person name="Angelini C."/>
            <person name="Antonin V."/>
            <person name="Barry K.W."/>
            <person name="Bougher N.L."/>
            <person name="Buchanan P."/>
            <person name="Buyck B."/>
            <person name="Bense V."/>
            <person name="Catcheside P."/>
            <person name="Chovatia M."/>
            <person name="Cooper J."/>
            <person name="Damon W."/>
            <person name="Desjardin D."/>
            <person name="Finy P."/>
            <person name="Geml J."/>
            <person name="Haridas S."/>
            <person name="Hughes K."/>
            <person name="Justo A."/>
            <person name="Karasinski D."/>
            <person name="Kautmanova I."/>
            <person name="Kiss B."/>
            <person name="Kocsube S."/>
            <person name="Kotiranta H."/>
            <person name="LaButti K.M."/>
            <person name="Lechner B.E."/>
            <person name="Liimatainen K."/>
            <person name="Lipzen A."/>
            <person name="Lukacs Z."/>
            <person name="Mihaltcheva S."/>
            <person name="Morgado L.N."/>
            <person name="Niskanen T."/>
            <person name="Noordeloos M.E."/>
            <person name="Ohm R.A."/>
            <person name="Ortiz-Santana B."/>
            <person name="Ovrebo C."/>
            <person name="Racz N."/>
            <person name="Riley R."/>
            <person name="Savchenko A."/>
            <person name="Shiryaev A."/>
            <person name="Soop K."/>
            <person name="Spirin V."/>
            <person name="Szebenyi C."/>
            <person name="Tomsovsky M."/>
            <person name="Tulloss R.E."/>
            <person name="Uehling J."/>
            <person name="Grigoriev I.V."/>
            <person name="Vagvolgyi C."/>
            <person name="Papp T."/>
            <person name="Martin F.M."/>
            <person name="Miettinen O."/>
            <person name="Hibbett D.S."/>
            <person name="Nagy L.G."/>
        </authorList>
    </citation>
    <scope>NUCLEOTIDE SEQUENCE [LARGE SCALE GENOMIC DNA]</scope>
    <source>
        <strain evidence="2 3">FP101781</strain>
    </source>
</reference>
<feature type="domain" description="H-type lectin" evidence="1">
    <location>
        <begin position="318"/>
        <end position="378"/>
    </location>
</feature>
<dbReference type="OrthoDB" id="5419324at2759"/>
<dbReference type="GO" id="GO:0098636">
    <property type="term" value="C:protein complex involved in cell adhesion"/>
    <property type="evidence" value="ECO:0007669"/>
    <property type="project" value="TreeGrafter"/>
</dbReference>
<comment type="caution">
    <text evidence="2">The sequence shown here is derived from an EMBL/GenBank/DDBJ whole genome shotgun (WGS) entry which is preliminary data.</text>
</comment>
<organism evidence="2 3">
    <name type="scientific">Coprinellus micaceus</name>
    <name type="common">Glistening ink-cap mushroom</name>
    <name type="synonym">Coprinus micaceus</name>
    <dbReference type="NCBI Taxonomy" id="71717"/>
    <lineage>
        <taxon>Eukaryota</taxon>
        <taxon>Fungi</taxon>
        <taxon>Dikarya</taxon>
        <taxon>Basidiomycota</taxon>
        <taxon>Agaricomycotina</taxon>
        <taxon>Agaricomycetes</taxon>
        <taxon>Agaricomycetidae</taxon>
        <taxon>Agaricales</taxon>
        <taxon>Agaricineae</taxon>
        <taxon>Psathyrellaceae</taxon>
        <taxon>Coprinellus</taxon>
    </lineage>
</organism>
<dbReference type="InterPro" id="IPR037221">
    <property type="entry name" value="H-type_lectin_dom_sf"/>
</dbReference>
<dbReference type="GO" id="GO:0030247">
    <property type="term" value="F:polysaccharide binding"/>
    <property type="evidence" value="ECO:0007669"/>
    <property type="project" value="TreeGrafter"/>
</dbReference>
<feature type="domain" description="H-type lectin" evidence="1">
    <location>
        <begin position="228"/>
        <end position="294"/>
    </location>
</feature>
<dbReference type="SMART" id="SM00696">
    <property type="entry name" value="DM9"/>
    <property type="match status" value="1"/>
</dbReference>
<dbReference type="AlphaFoldDB" id="A0A4Y7TEY4"/>
<dbReference type="GO" id="GO:0046871">
    <property type="term" value="F:N-acetylgalactosamine binding"/>
    <property type="evidence" value="ECO:0007669"/>
    <property type="project" value="TreeGrafter"/>
</dbReference>
<feature type="domain" description="H-type lectin" evidence="1">
    <location>
        <begin position="410"/>
        <end position="473"/>
    </location>
</feature>
<dbReference type="Pfam" id="PF11901">
    <property type="entry name" value="DM9"/>
    <property type="match status" value="1"/>
</dbReference>